<evidence type="ECO:0000256" key="1">
    <source>
        <dbReference type="ARBA" id="ARBA00022737"/>
    </source>
</evidence>
<dbReference type="InterPro" id="IPR036770">
    <property type="entry name" value="Ankyrin_rpt-contain_sf"/>
</dbReference>
<dbReference type="Proteomes" id="UP001431209">
    <property type="component" value="Unassembled WGS sequence"/>
</dbReference>
<sequence length="529" mass="58495">MLKINLNDEDLRRFMEDAPQMQQAPILLDGEPTSQLYKYAKYTIHQISMLFYQSCEDGNLDIVRHIIDNHGTTNKYSVTCNSRIMLPVNINFLNHKQNNRTPLHAACHKNHVNIVNYLLNQEGIDSCALDESKKTPLHLCSESGSEEAALALLQHEERTVDVNARDINGVSPIFTCILNHNFNIANHLLLAGADINLKKCDGMTVLHSCMVSGDVEALTFLLELPEKHHLMLNARDEFGDTPLFKAVSHSGRTKAIRLLLSSGNNNVGTWIRNNVGENIFHLLSKTGNVNLLYFLIDILPIYSSNMSSSTNTPVTPLQQLETHIRSACIEDESGPNDLEPLSPMGVLLSPSPAAASTQSSQLGFMSRFIQNRKTASNATEAQPTCVDVKIQHLLNERDKSGYTPLHVAVKFDQADLVKALLSLKARDQPNQTDAEVKLEKRRSFRKSFAQGTTTSTSTKLYDALNVNQTDHKSNTALHLAISAVESGKARSGPQIIKALMAVKNIKTDIKNSAGDTAKSHAKKCNVSLK</sequence>
<dbReference type="PROSITE" id="PS50297">
    <property type="entry name" value="ANK_REP_REGION"/>
    <property type="match status" value="2"/>
</dbReference>
<name>A0AAW2Z338_9EUKA</name>
<dbReference type="AlphaFoldDB" id="A0AAW2Z338"/>
<evidence type="ECO:0000256" key="2">
    <source>
        <dbReference type="ARBA" id="ARBA00023043"/>
    </source>
</evidence>
<keyword evidence="5" id="KW-1185">Reference proteome</keyword>
<dbReference type="PROSITE" id="PS50088">
    <property type="entry name" value="ANK_REPEAT"/>
    <property type="match status" value="2"/>
</dbReference>
<keyword evidence="1" id="KW-0677">Repeat</keyword>
<dbReference type="Pfam" id="PF00023">
    <property type="entry name" value="Ank"/>
    <property type="match status" value="1"/>
</dbReference>
<proteinExistence type="predicted"/>
<dbReference type="InterPro" id="IPR002110">
    <property type="entry name" value="Ankyrin_rpt"/>
</dbReference>
<dbReference type="EMBL" id="JAOPGA020000945">
    <property type="protein sequence ID" value="KAL0483186.1"/>
    <property type="molecule type" value="Genomic_DNA"/>
</dbReference>
<feature type="repeat" description="ANK" evidence="3">
    <location>
        <begin position="98"/>
        <end position="120"/>
    </location>
</feature>
<reference evidence="4 5" key="1">
    <citation type="submission" date="2024-03" db="EMBL/GenBank/DDBJ databases">
        <title>The Acrasis kona genome and developmental transcriptomes reveal deep origins of eukaryotic multicellular pathways.</title>
        <authorList>
            <person name="Sheikh S."/>
            <person name="Fu C.-J."/>
            <person name="Brown M.W."/>
            <person name="Baldauf S.L."/>
        </authorList>
    </citation>
    <scope>NUCLEOTIDE SEQUENCE [LARGE SCALE GENOMIC DNA]</scope>
    <source>
        <strain evidence="4 5">ATCC MYA-3509</strain>
    </source>
</reference>
<evidence type="ECO:0000313" key="4">
    <source>
        <dbReference type="EMBL" id="KAL0483186.1"/>
    </source>
</evidence>
<dbReference type="SUPFAM" id="SSF48403">
    <property type="entry name" value="Ankyrin repeat"/>
    <property type="match status" value="2"/>
</dbReference>
<dbReference type="SMART" id="SM00248">
    <property type="entry name" value="ANK"/>
    <property type="match status" value="9"/>
</dbReference>
<protein>
    <submittedName>
        <fullName evidence="4">Ankyrin repeat-containing protein</fullName>
    </submittedName>
</protein>
<organism evidence="4 5">
    <name type="scientific">Acrasis kona</name>
    <dbReference type="NCBI Taxonomy" id="1008807"/>
    <lineage>
        <taxon>Eukaryota</taxon>
        <taxon>Discoba</taxon>
        <taxon>Heterolobosea</taxon>
        <taxon>Tetramitia</taxon>
        <taxon>Eutetramitia</taxon>
        <taxon>Acrasidae</taxon>
        <taxon>Acrasis</taxon>
    </lineage>
</organism>
<evidence type="ECO:0000313" key="5">
    <source>
        <dbReference type="Proteomes" id="UP001431209"/>
    </source>
</evidence>
<feature type="repeat" description="ANK" evidence="3">
    <location>
        <begin position="400"/>
        <end position="422"/>
    </location>
</feature>
<keyword evidence="2 3" id="KW-0040">ANK repeat</keyword>
<dbReference type="Pfam" id="PF12796">
    <property type="entry name" value="Ank_2"/>
    <property type="match status" value="2"/>
</dbReference>
<dbReference type="PANTHER" id="PTHR24188:SF29">
    <property type="entry name" value="GH09064P"/>
    <property type="match status" value="1"/>
</dbReference>
<gene>
    <name evidence="4" type="ORF">AKO1_014864</name>
</gene>
<evidence type="ECO:0000256" key="3">
    <source>
        <dbReference type="PROSITE-ProRule" id="PRU00023"/>
    </source>
</evidence>
<accession>A0AAW2Z338</accession>
<dbReference type="PANTHER" id="PTHR24188">
    <property type="entry name" value="ANKYRIN REPEAT PROTEIN"/>
    <property type="match status" value="1"/>
</dbReference>
<comment type="caution">
    <text evidence="4">The sequence shown here is derived from an EMBL/GenBank/DDBJ whole genome shotgun (WGS) entry which is preliminary data.</text>
</comment>
<dbReference type="Gene3D" id="1.25.40.20">
    <property type="entry name" value="Ankyrin repeat-containing domain"/>
    <property type="match status" value="3"/>
</dbReference>